<dbReference type="EMBL" id="BSOP01000042">
    <property type="protein sequence ID" value="GLR53608.1"/>
    <property type="molecule type" value="Genomic_DNA"/>
</dbReference>
<gene>
    <name evidence="1" type="ORF">GCM10007923_48240</name>
</gene>
<dbReference type="Proteomes" id="UP001156702">
    <property type="component" value="Unassembled WGS sequence"/>
</dbReference>
<dbReference type="InterPro" id="IPR040442">
    <property type="entry name" value="Pyrv_kinase-like_dom_sf"/>
</dbReference>
<dbReference type="Gene3D" id="3.20.20.60">
    <property type="entry name" value="Phosphoenolpyruvate-binding domains"/>
    <property type="match status" value="1"/>
</dbReference>
<reference evidence="2" key="1">
    <citation type="journal article" date="2019" name="Int. J. Syst. Evol. Microbiol.">
        <title>The Global Catalogue of Microorganisms (GCM) 10K type strain sequencing project: providing services to taxonomists for standard genome sequencing and annotation.</title>
        <authorList>
            <consortium name="The Broad Institute Genomics Platform"/>
            <consortium name="The Broad Institute Genome Sequencing Center for Infectious Disease"/>
            <person name="Wu L."/>
            <person name="Ma J."/>
        </authorList>
    </citation>
    <scope>NUCLEOTIDE SEQUENCE [LARGE SCALE GENOMIC DNA]</scope>
    <source>
        <strain evidence="2">NBRC 102122</strain>
    </source>
</reference>
<organism evidence="1 2">
    <name type="scientific">Shinella yambaruensis</name>
    <dbReference type="NCBI Taxonomy" id="415996"/>
    <lineage>
        <taxon>Bacteria</taxon>
        <taxon>Pseudomonadati</taxon>
        <taxon>Pseudomonadota</taxon>
        <taxon>Alphaproteobacteria</taxon>
        <taxon>Hyphomicrobiales</taxon>
        <taxon>Rhizobiaceae</taxon>
        <taxon>Shinella</taxon>
    </lineage>
</organism>
<protein>
    <submittedName>
        <fullName evidence="1">Uncharacterized protein</fullName>
    </submittedName>
</protein>
<name>A0ABQ5ZL81_9HYPH</name>
<dbReference type="SUPFAM" id="SSF51621">
    <property type="entry name" value="Phosphoenolpyruvate/pyruvate domain"/>
    <property type="match status" value="1"/>
</dbReference>
<evidence type="ECO:0000313" key="2">
    <source>
        <dbReference type="Proteomes" id="UP001156702"/>
    </source>
</evidence>
<evidence type="ECO:0000313" key="1">
    <source>
        <dbReference type="EMBL" id="GLR53608.1"/>
    </source>
</evidence>
<proteinExistence type="predicted"/>
<accession>A0ABQ5ZL81</accession>
<keyword evidence="2" id="KW-1185">Reference proteome</keyword>
<dbReference type="InterPro" id="IPR015813">
    <property type="entry name" value="Pyrv/PenolPyrv_kinase-like_dom"/>
</dbReference>
<sequence>MAGVRNLEPMASVDGVFVSPSSLAVALWHLGNLAHEDVQREIKDIFDKVRDANMPVGIFATAEAAARCYIEMGSFHRDWQRYGPSGPRGRRLARPLQACRWVRKSPLNCV</sequence>
<comment type="caution">
    <text evidence="1">The sequence shown here is derived from an EMBL/GenBank/DDBJ whole genome shotgun (WGS) entry which is preliminary data.</text>
</comment>